<sequence>MKIFFRHSIVTLIFIGFAMAISAQRPEQFPVETPEFLSQLGVFMSSSKNEVLEKTFKEFDGIFRAGSFSSIEGERIIRTCNAMLTRRLSPNPHFQAYLNSLMAFKGTMPDEQKFAEWHVILDSMLLSGHHQTTQFTDFIGFSTNYFRNKSLNKVEPAGTTWKIYSDKTHLRYKNKQPFLMMEEGNLVASRKTDSIRLANTTGTYYPLQGEWIGKGGQVGWQRAGLDSTVITELGNYKLDVKKGLYETDQAYLVYPQYFGTQKIPGQFSDKVSIDGQGSYPRFNSANKDIEIRNFAEGVRFRGGFNLEGTTIYGTGTDSRRAIIEIYDKKNQRIFKGTARRFSVRRGEQIGGEGVEAVFYYKKDSLYHPSVNFRYTIKDQVLQLYRGERGSDRNPFFSSNHQINFDADNFKAYLAKDSVVIGDKSVSFARKEPVKFESLQYFNKKDYDQMQSIATSNPLARLKQLSDELGKDIYADEYAAKLNPTFKVENITSLLYDLVGQGFIRYNADSLLIHVQDKVQHYYNSYMQRSDYDQLRIVSKTDSANATLNLRDNSILIKGVKWLEFSRLQQVGVIPDDDFVVMRQNRDIDSKGMLKAGFSELRSNKFHFDYGKFSVLSDSIKYWRLFVPDKLPKSHKMEEINPFALTSDIENFKATLIIDAEGNRSGKNDVPIFPNLNSRSNSYVYYDGKYYDGKKNPFVKDTLYTRDSFYFELKPFFFNSLDNYVKEMVTFKGKMVSAQIFPDFEELLKVREKDFSLGFVHKTPEKGYPVYKVKGRFAGEIDLSNRGLWGKGKIQYLGATLESEDVKFLPKQMLASAKDFDLAEKRTKEEEVPQVHGELVRLDWKPYRDSMYVRSEKNAFQIFKSGEHTLTGSLALTPGGLKGNGLLDWPQAAMTSKQFNFGAFSAKADTTALKIKAEEAGAIAIQSDRLRSDVDFDKQLGRFKSLDEYLETKLPLNQYVTSMNEFIWEMKNSMIRFKSDSTKLGTFTSVHPDQDSLRFRGKRASYDLKTYLLKVTEVPFIKSADAMIIPDSGTVYVQPKAIMDSLHNATIICDTLNKNHKINRATVAMKGRKDYWARGYYEYNVANKEQEILFSDIVGQRVGKGKASEKATATRAQGTVAEEDSFIIDRKTSFFGTINLSSESVNLKFDGFARLEADKLPVRHWFTLKSAGDKSNLAIKYDSPKSMDGVPLETGFYLSKEMSFAYPSVIMPLYFRKDRPILPTKGVFKYDAGKDHFIFGDSSKVMANDLRGSRLIFNNKNGKVEGEGKLNIGSALKYVSVDAAGSILGEFANIPDSLIGKTPPPPVDIDVLAGLSMRIPEKLMRIMQNEVEAAGFGSETVNYLTDLPYYQRRLSMMLPADPDVDKAITELNSGLFELPKKFNTYNFLLSGLKMRWDMDYQSFVSTKDKIGLVSINGQAVNKVITSYVEFKMPSNDDDRIYFYLKLPNDIYYYYGYKQGILEITSNDSRFMDEANKMKKTELVLKMEDGENFEIQMVDNNRAQAFVQRVKVAGKK</sequence>
<reference key="2">
    <citation type="submission" date="2011-04" db="EMBL/GenBank/DDBJ databases">
        <title>Complete sequence of chromosome of Haliscomenobacter hydrossis DSM 1100.</title>
        <authorList>
            <consortium name="US DOE Joint Genome Institute (JGI-PGF)"/>
            <person name="Lucas S."/>
            <person name="Han J."/>
            <person name="Lapidus A."/>
            <person name="Bruce D."/>
            <person name="Goodwin L."/>
            <person name="Pitluck S."/>
            <person name="Peters L."/>
            <person name="Kyrpides N."/>
            <person name="Mavromatis K."/>
            <person name="Ivanova N."/>
            <person name="Ovchinnikova G."/>
            <person name="Pagani I."/>
            <person name="Daligault H."/>
            <person name="Detter J.C."/>
            <person name="Han C."/>
            <person name="Land M."/>
            <person name="Hauser L."/>
            <person name="Markowitz V."/>
            <person name="Cheng J.-F."/>
            <person name="Hugenholtz P."/>
            <person name="Woyke T."/>
            <person name="Wu D."/>
            <person name="Verbarg S."/>
            <person name="Frueling A."/>
            <person name="Brambilla E."/>
            <person name="Klenk H.-P."/>
            <person name="Eisen J.A."/>
        </authorList>
    </citation>
    <scope>NUCLEOTIDE SEQUENCE</scope>
    <source>
        <strain>DSM 1100</strain>
    </source>
</reference>
<accession>F4KWZ7</accession>
<dbReference type="STRING" id="760192.Halhy_5774"/>
<protein>
    <submittedName>
        <fullName evidence="1">Uncharacterized protein</fullName>
    </submittedName>
</protein>
<evidence type="ECO:0000313" key="1">
    <source>
        <dbReference type="EMBL" id="AEE53597.1"/>
    </source>
</evidence>
<reference evidence="1 2" key="1">
    <citation type="journal article" date="2011" name="Stand. Genomic Sci.">
        <title>Complete genome sequence of Haliscomenobacter hydrossis type strain (O).</title>
        <authorList>
            <consortium name="US DOE Joint Genome Institute (JGI-PGF)"/>
            <person name="Daligault H."/>
            <person name="Lapidus A."/>
            <person name="Zeytun A."/>
            <person name="Nolan M."/>
            <person name="Lucas S."/>
            <person name="Del Rio T.G."/>
            <person name="Tice H."/>
            <person name="Cheng J.F."/>
            <person name="Tapia R."/>
            <person name="Han C."/>
            <person name="Goodwin L."/>
            <person name="Pitluck S."/>
            <person name="Liolios K."/>
            <person name="Pagani I."/>
            <person name="Ivanova N."/>
            <person name="Huntemann M."/>
            <person name="Mavromatis K."/>
            <person name="Mikhailova N."/>
            <person name="Pati A."/>
            <person name="Chen A."/>
            <person name="Palaniappan K."/>
            <person name="Land M."/>
            <person name="Hauser L."/>
            <person name="Brambilla E.M."/>
            <person name="Rohde M."/>
            <person name="Verbarg S."/>
            <person name="Goker M."/>
            <person name="Bristow J."/>
            <person name="Eisen J.A."/>
            <person name="Markowitz V."/>
            <person name="Hugenholtz P."/>
            <person name="Kyrpides N.C."/>
            <person name="Klenk H.P."/>
            <person name="Woyke T."/>
        </authorList>
    </citation>
    <scope>NUCLEOTIDE SEQUENCE [LARGE SCALE GENOMIC DNA]</scope>
    <source>
        <strain evidence="2">ATCC 27775 / DSM 1100 / LMG 10767 / O</strain>
    </source>
</reference>
<dbReference type="Proteomes" id="UP000008461">
    <property type="component" value="Chromosome"/>
</dbReference>
<name>F4KWZ7_HALH1</name>
<dbReference type="RefSeq" id="WP_013768126.1">
    <property type="nucleotide sequence ID" value="NC_015510.1"/>
</dbReference>
<dbReference type="HOGENOM" id="CLU_003593_0_0_10"/>
<keyword evidence="2" id="KW-1185">Reference proteome</keyword>
<proteinExistence type="predicted"/>
<evidence type="ECO:0000313" key="2">
    <source>
        <dbReference type="Proteomes" id="UP000008461"/>
    </source>
</evidence>
<gene>
    <name evidence="1" type="ordered locus">Halhy_5774</name>
</gene>
<dbReference type="eggNOG" id="ENOG502Z869">
    <property type="taxonomic scope" value="Bacteria"/>
</dbReference>
<dbReference type="KEGG" id="hhy:Halhy_5774"/>
<organism evidence="1 2">
    <name type="scientific">Haliscomenobacter hydrossis (strain ATCC 27775 / DSM 1100 / LMG 10767 / O)</name>
    <dbReference type="NCBI Taxonomy" id="760192"/>
    <lineage>
        <taxon>Bacteria</taxon>
        <taxon>Pseudomonadati</taxon>
        <taxon>Bacteroidota</taxon>
        <taxon>Saprospiria</taxon>
        <taxon>Saprospirales</taxon>
        <taxon>Haliscomenobacteraceae</taxon>
        <taxon>Haliscomenobacter</taxon>
    </lineage>
</organism>
<dbReference type="OrthoDB" id="1465441at2"/>
<dbReference type="EMBL" id="CP002691">
    <property type="protein sequence ID" value="AEE53597.1"/>
    <property type="molecule type" value="Genomic_DNA"/>
</dbReference>